<dbReference type="AlphaFoldDB" id="A0A9Q8SNS6"/>
<organism evidence="3 4">
    <name type="scientific">Colletotrichum lupini</name>
    <dbReference type="NCBI Taxonomy" id="145971"/>
    <lineage>
        <taxon>Eukaryota</taxon>
        <taxon>Fungi</taxon>
        <taxon>Dikarya</taxon>
        <taxon>Ascomycota</taxon>
        <taxon>Pezizomycotina</taxon>
        <taxon>Sordariomycetes</taxon>
        <taxon>Hypocreomycetidae</taxon>
        <taxon>Glomerellales</taxon>
        <taxon>Glomerellaceae</taxon>
        <taxon>Colletotrichum</taxon>
        <taxon>Colletotrichum acutatum species complex</taxon>
    </lineage>
</organism>
<feature type="transmembrane region" description="Helical" evidence="2">
    <location>
        <begin position="57"/>
        <end position="80"/>
    </location>
</feature>
<keyword evidence="2" id="KW-0472">Membrane</keyword>
<gene>
    <name evidence="3" type="ORF">CLUP02_06231</name>
</gene>
<keyword evidence="2" id="KW-1133">Transmembrane helix</keyword>
<evidence type="ECO:0000256" key="2">
    <source>
        <dbReference type="SAM" id="Phobius"/>
    </source>
</evidence>
<keyword evidence="4" id="KW-1185">Reference proteome</keyword>
<dbReference type="RefSeq" id="XP_049142374.1">
    <property type="nucleotide sequence ID" value="XM_049285231.1"/>
</dbReference>
<keyword evidence="2" id="KW-0812">Transmembrane</keyword>
<feature type="region of interest" description="Disordered" evidence="1">
    <location>
        <begin position="185"/>
        <end position="207"/>
    </location>
</feature>
<name>A0A9Q8SNS6_9PEZI</name>
<dbReference type="Proteomes" id="UP000830671">
    <property type="component" value="Chromosome 3"/>
</dbReference>
<dbReference type="GeneID" id="73340241"/>
<evidence type="ECO:0000256" key="1">
    <source>
        <dbReference type="SAM" id="MobiDB-lite"/>
    </source>
</evidence>
<reference evidence="3" key="1">
    <citation type="journal article" date="2021" name="Mol. Plant Microbe Interact.">
        <title>Complete Genome Sequence of the Plant-Pathogenic Fungus Colletotrichum lupini.</title>
        <authorList>
            <person name="Baroncelli R."/>
            <person name="Pensec F."/>
            <person name="Da Lio D."/>
            <person name="Boufleur T."/>
            <person name="Vicente I."/>
            <person name="Sarrocco S."/>
            <person name="Picot A."/>
            <person name="Baraldi E."/>
            <person name="Sukno S."/>
            <person name="Thon M."/>
            <person name="Le Floch G."/>
        </authorList>
    </citation>
    <scope>NUCLEOTIDE SEQUENCE</scope>
    <source>
        <strain evidence="3">IMI 504893</strain>
    </source>
</reference>
<protein>
    <submittedName>
        <fullName evidence="3">Uncharacterized protein</fullName>
    </submittedName>
</protein>
<dbReference type="KEGG" id="clup:CLUP02_06231"/>
<dbReference type="EMBL" id="CP019475">
    <property type="protein sequence ID" value="UQC80746.1"/>
    <property type="molecule type" value="Genomic_DNA"/>
</dbReference>
<evidence type="ECO:0000313" key="4">
    <source>
        <dbReference type="Proteomes" id="UP000830671"/>
    </source>
</evidence>
<evidence type="ECO:0000313" key="3">
    <source>
        <dbReference type="EMBL" id="UQC80746.1"/>
    </source>
</evidence>
<proteinExistence type="predicted"/>
<sequence length="250" mass="27393">MHCTAQKTLGNLGFEAVSAVSSVKVQSLWCPACHMPLLSSAPTTTDPTLRSLVSPTLIIYLHFANLFPLYYLDLILGLIVSSLGTPLPAKGPKHIQPSQERVKVLDSGPGTLLLPYLTDTPAHSTFLTFLRSSNPNTPFTSIFSFSHHLSSLSFRGSTESSSIPNLPTQLYLRLPKLCRSRLLPQSVSQAGSKPSKESTRPSSSSYRKALSRDLSTRILIPSLHLNHDPLASPHYSLNSRQPYFSFVAHL</sequence>
<accession>A0A9Q8SNS6</accession>